<dbReference type="GO" id="GO:0005524">
    <property type="term" value="F:ATP binding"/>
    <property type="evidence" value="ECO:0007669"/>
    <property type="project" value="UniProtKB-KW"/>
</dbReference>
<sequence>MPISFEGCGFGYHRGSRVFTDLELSLPEGRTALLGPNGSGKSTLLCLAASLLHPRTGRVRYRGLDPARRRDRARYRALVGWMPQGIRPLPGLTVREQVGYAGWLKGMPRRTAWRRSLAALETVELASLADRRCSELSGGQLRRVGLAQTLVHEAEVILLDEPTAGLDPAQRERFHEIMAQVGERSHLIVSTHDVQDLADAYGSVVVLDEGRVGYAGPVAGLMAHGGDTPAESIEHAYRRLVAQEV</sequence>
<evidence type="ECO:0000256" key="3">
    <source>
        <dbReference type="ARBA" id="ARBA00022741"/>
    </source>
</evidence>
<keyword evidence="4 6" id="KW-0067">ATP-binding</keyword>
<feature type="domain" description="ABC transporter" evidence="5">
    <location>
        <begin position="3"/>
        <end position="234"/>
    </location>
</feature>
<reference evidence="6 7" key="1">
    <citation type="submission" date="2021-01" db="EMBL/GenBank/DDBJ databases">
        <title>Whole genome shotgun sequence of Planobispora siamensis NBRC 107568.</title>
        <authorList>
            <person name="Komaki H."/>
            <person name="Tamura T."/>
        </authorList>
    </citation>
    <scope>NUCLEOTIDE SEQUENCE [LARGE SCALE GENOMIC DNA]</scope>
    <source>
        <strain evidence="6 7">NBRC 107568</strain>
    </source>
</reference>
<evidence type="ECO:0000256" key="2">
    <source>
        <dbReference type="ARBA" id="ARBA00022448"/>
    </source>
</evidence>
<evidence type="ECO:0000256" key="4">
    <source>
        <dbReference type="ARBA" id="ARBA00022840"/>
    </source>
</evidence>
<dbReference type="PANTHER" id="PTHR43335">
    <property type="entry name" value="ABC TRANSPORTER, ATP-BINDING PROTEIN"/>
    <property type="match status" value="1"/>
</dbReference>
<keyword evidence="3" id="KW-0547">Nucleotide-binding</keyword>
<protein>
    <submittedName>
        <fullName evidence="6">ABC transporter ATP-binding protein</fullName>
    </submittedName>
</protein>
<dbReference type="SMART" id="SM00382">
    <property type="entry name" value="AAA"/>
    <property type="match status" value="1"/>
</dbReference>
<dbReference type="Gene3D" id="3.40.50.300">
    <property type="entry name" value="P-loop containing nucleotide triphosphate hydrolases"/>
    <property type="match status" value="1"/>
</dbReference>
<dbReference type="Proteomes" id="UP000619788">
    <property type="component" value="Unassembled WGS sequence"/>
</dbReference>
<dbReference type="Pfam" id="PF00005">
    <property type="entry name" value="ABC_tran"/>
    <property type="match status" value="1"/>
</dbReference>
<dbReference type="PANTHER" id="PTHR43335:SF2">
    <property type="entry name" value="ABC TRANSPORTER, ATP-BINDING PROTEIN"/>
    <property type="match status" value="1"/>
</dbReference>
<evidence type="ECO:0000259" key="5">
    <source>
        <dbReference type="PROSITE" id="PS50893"/>
    </source>
</evidence>
<dbReference type="PROSITE" id="PS00211">
    <property type="entry name" value="ABC_TRANSPORTER_1"/>
    <property type="match status" value="1"/>
</dbReference>
<dbReference type="RefSeq" id="WP_204065069.1">
    <property type="nucleotide sequence ID" value="NZ_BOOJ01000029.1"/>
</dbReference>
<gene>
    <name evidence="6" type="ORF">Psi01_35140</name>
</gene>
<keyword evidence="7" id="KW-1185">Reference proteome</keyword>
<comment type="similarity">
    <text evidence="1">Belongs to the ABC transporter superfamily.</text>
</comment>
<dbReference type="AlphaFoldDB" id="A0A8J3WJF1"/>
<comment type="caution">
    <text evidence="6">The sequence shown here is derived from an EMBL/GenBank/DDBJ whole genome shotgun (WGS) entry which is preliminary data.</text>
</comment>
<organism evidence="6 7">
    <name type="scientific">Planobispora siamensis</name>
    <dbReference type="NCBI Taxonomy" id="936338"/>
    <lineage>
        <taxon>Bacteria</taxon>
        <taxon>Bacillati</taxon>
        <taxon>Actinomycetota</taxon>
        <taxon>Actinomycetes</taxon>
        <taxon>Streptosporangiales</taxon>
        <taxon>Streptosporangiaceae</taxon>
        <taxon>Planobispora</taxon>
    </lineage>
</organism>
<dbReference type="InterPro" id="IPR003439">
    <property type="entry name" value="ABC_transporter-like_ATP-bd"/>
</dbReference>
<dbReference type="SUPFAM" id="SSF52540">
    <property type="entry name" value="P-loop containing nucleoside triphosphate hydrolases"/>
    <property type="match status" value="1"/>
</dbReference>
<proteinExistence type="inferred from homology"/>
<dbReference type="GO" id="GO:0016887">
    <property type="term" value="F:ATP hydrolysis activity"/>
    <property type="evidence" value="ECO:0007669"/>
    <property type="project" value="InterPro"/>
</dbReference>
<accession>A0A8J3WJF1</accession>
<evidence type="ECO:0000256" key="1">
    <source>
        <dbReference type="ARBA" id="ARBA00005417"/>
    </source>
</evidence>
<dbReference type="InterPro" id="IPR003593">
    <property type="entry name" value="AAA+_ATPase"/>
</dbReference>
<dbReference type="InterPro" id="IPR027417">
    <property type="entry name" value="P-loop_NTPase"/>
</dbReference>
<name>A0A8J3WJF1_9ACTN</name>
<keyword evidence="2" id="KW-0813">Transport</keyword>
<evidence type="ECO:0000313" key="6">
    <source>
        <dbReference type="EMBL" id="GIH92884.1"/>
    </source>
</evidence>
<dbReference type="InterPro" id="IPR017871">
    <property type="entry name" value="ABC_transporter-like_CS"/>
</dbReference>
<evidence type="ECO:0000313" key="7">
    <source>
        <dbReference type="Proteomes" id="UP000619788"/>
    </source>
</evidence>
<dbReference type="EMBL" id="BOOJ01000029">
    <property type="protein sequence ID" value="GIH92884.1"/>
    <property type="molecule type" value="Genomic_DNA"/>
</dbReference>
<dbReference type="PROSITE" id="PS50893">
    <property type="entry name" value="ABC_TRANSPORTER_2"/>
    <property type="match status" value="1"/>
</dbReference>